<organism evidence="10 11">
    <name type="scientific">Albula goreensis</name>
    <dbReference type="NCBI Taxonomy" id="1534307"/>
    <lineage>
        <taxon>Eukaryota</taxon>
        <taxon>Metazoa</taxon>
        <taxon>Chordata</taxon>
        <taxon>Craniata</taxon>
        <taxon>Vertebrata</taxon>
        <taxon>Euteleostomi</taxon>
        <taxon>Actinopterygii</taxon>
        <taxon>Neopterygii</taxon>
        <taxon>Teleostei</taxon>
        <taxon>Albuliformes</taxon>
        <taxon>Albulidae</taxon>
        <taxon>Albula</taxon>
    </lineage>
</organism>
<gene>
    <name evidence="10" type="ORF">AGOR_G00125870</name>
</gene>
<dbReference type="AlphaFoldDB" id="A0A8T3DF94"/>
<comment type="caution">
    <text evidence="10">The sequence shown here is derived from an EMBL/GenBank/DDBJ whole genome shotgun (WGS) entry which is preliminary data.</text>
</comment>
<feature type="compositionally biased region" description="Low complexity" evidence="8">
    <location>
        <begin position="500"/>
        <end position="518"/>
    </location>
</feature>
<evidence type="ECO:0000256" key="1">
    <source>
        <dbReference type="ARBA" id="ARBA00004324"/>
    </source>
</evidence>
<feature type="compositionally biased region" description="Polar residues" evidence="8">
    <location>
        <begin position="92"/>
        <end position="130"/>
    </location>
</feature>
<dbReference type="InterPro" id="IPR046369">
    <property type="entry name" value="MAML1-3"/>
</dbReference>
<feature type="region of interest" description="Disordered" evidence="8">
    <location>
        <begin position="613"/>
        <end position="652"/>
    </location>
</feature>
<comment type="subcellular location">
    <subcellularLocation>
        <location evidence="1">Nucleus speckle</location>
    </subcellularLocation>
</comment>
<dbReference type="InterPro" id="IPR019082">
    <property type="entry name" value="Mastermind-like_N"/>
</dbReference>
<dbReference type="OrthoDB" id="9908492at2759"/>
<dbReference type="Pfam" id="PF09596">
    <property type="entry name" value="MamL-1"/>
    <property type="match status" value="1"/>
</dbReference>
<feature type="compositionally biased region" description="Polar residues" evidence="8">
    <location>
        <begin position="424"/>
        <end position="434"/>
    </location>
</feature>
<dbReference type="GO" id="GO:0003713">
    <property type="term" value="F:transcription coactivator activity"/>
    <property type="evidence" value="ECO:0007669"/>
    <property type="project" value="InterPro"/>
</dbReference>
<feature type="region of interest" description="Disordered" evidence="8">
    <location>
        <begin position="424"/>
        <end position="443"/>
    </location>
</feature>
<dbReference type="Proteomes" id="UP000829720">
    <property type="component" value="Unassembled WGS sequence"/>
</dbReference>
<evidence type="ECO:0000256" key="2">
    <source>
        <dbReference type="ARBA" id="ARBA00008081"/>
    </source>
</evidence>
<proteinExistence type="inferred from homology"/>
<feature type="compositionally biased region" description="Low complexity" evidence="8">
    <location>
        <begin position="579"/>
        <end position="597"/>
    </location>
</feature>
<keyword evidence="7" id="KW-0539">Nucleus</keyword>
<sequence length="962" mass="103354">MGDTALPQPTAGGFVPMLGVGMVGSMPGAVSGPVPAPRGSAVPQLHSAIVERLRARIELCRRHHSTCESRYQRGQAENSDREHENTLHLLNIVQQGTGSRKTKSNRSAAQQPPEYTSRINGEQKNTNNTDGETKHSTRIALQGSLRRKIEGHPHGYTPKQNGLPAGSFGPDLKRLRVEEGVLGHSGCAFGNGASHQSLQGVMLAGHSQQGKDMRAHSVQSDHFAQTLKEMKKEPVEVLHCCGQSSQSSSSDTTAMMASFDFKDEGGGQIDPELQDLFDELTKSVPSLSDLEFEKILKQDEAFHLDLGRPASVEGAKPCSQLEKVIKSEYSPPGYCETSNSLPQMRPASAGPALSMANSSLAGRAPKNSSLRPQCPTGASRPLSTWQEVSHAEQLKQMAANQQPATTLLHHHQQSQPGAMANWSSAITTHSSPGPFSQEKIPGLSIGSSSQVKEMNNCLFKPNGQNGGPSCKDLSILGSKPMLHFSPKVQTAGSQQVAHMASPQGKQQQPPQQQSGAGPNHSRTQPHFPNPISQCLQPKSLPQKSPTNPHSLGLQFTPAQQRQVLPPGPHLSTVSTFLSGPATQGQTQQQTPTPNNPQKPAVNTQAIHRQLAQPQQINNDSDKISTQDQLSRHLTRPPPDYKQPRRNVQQTNPYTGVSLPLCMSSSQPLPSTVSSHNGLQTSSCHLATGQATKMTLAPSDRRFVSASDPQHGSYGQTSMNQLQQHCSIQNRMGLNQNKPRYSGPSNQGSTFGSGTMMSNQLVRPAASQQVSGVPGPRLGSVVTGPTLVATTSWAQDPKQNPVMDVRRFPSSLLPHHRGKVDMNSQKFTHRPPVPTPNQVIPDVTMLPPGLVLNGQATGGNREPTPQLNQPRMPPLPSAPSINQGSSLQTTPATNSFSPSGHHPRAYQSGNSGTLTFDFLQEGDNTVPGINTDSDYIDSLLKSGSSNDDWMKDINLDEILGSQS</sequence>
<evidence type="ECO:0000256" key="8">
    <source>
        <dbReference type="SAM" id="MobiDB-lite"/>
    </source>
</evidence>
<keyword evidence="5" id="KW-0010">Activator</keyword>
<reference evidence="10" key="1">
    <citation type="submission" date="2021-01" db="EMBL/GenBank/DDBJ databases">
        <authorList>
            <person name="Zahm M."/>
            <person name="Roques C."/>
            <person name="Cabau C."/>
            <person name="Klopp C."/>
            <person name="Donnadieu C."/>
            <person name="Jouanno E."/>
            <person name="Lampietro C."/>
            <person name="Louis A."/>
            <person name="Herpin A."/>
            <person name="Echchiki A."/>
            <person name="Berthelot C."/>
            <person name="Parey E."/>
            <person name="Roest-Crollius H."/>
            <person name="Braasch I."/>
            <person name="Postlethwait J."/>
            <person name="Bobe J."/>
            <person name="Montfort J."/>
            <person name="Bouchez O."/>
            <person name="Begum T."/>
            <person name="Mejri S."/>
            <person name="Adams A."/>
            <person name="Chen W.-J."/>
            <person name="Guiguen Y."/>
        </authorList>
    </citation>
    <scope>NUCLEOTIDE SEQUENCE</scope>
    <source>
        <tissue evidence="10">Blood</tissue>
    </source>
</reference>
<protein>
    <recommendedName>
        <fullName evidence="9">Neurogenic mastermind-like N-terminal domain-containing protein</fullName>
    </recommendedName>
</protein>
<evidence type="ECO:0000256" key="5">
    <source>
        <dbReference type="ARBA" id="ARBA00023159"/>
    </source>
</evidence>
<feature type="region of interest" description="Disordered" evidence="8">
    <location>
        <begin position="336"/>
        <end position="419"/>
    </location>
</feature>
<dbReference type="InterPro" id="IPR046370">
    <property type="entry name" value="MAML_N_sf"/>
</dbReference>
<evidence type="ECO:0000256" key="6">
    <source>
        <dbReference type="ARBA" id="ARBA00023163"/>
    </source>
</evidence>
<accession>A0A8T3DF94</accession>
<feature type="compositionally biased region" description="Polar residues" evidence="8">
    <location>
        <begin position="520"/>
        <end position="549"/>
    </location>
</feature>
<dbReference type="GO" id="GO:0007221">
    <property type="term" value="P:positive regulation of transcription of Notch receptor target"/>
    <property type="evidence" value="ECO:0007669"/>
    <property type="project" value="InterPro"/>
</dbReference>
<feature type="region of interest" description="Disordered" evidence="8">
    <location>
        <begin position="851"/>
        <end position="912"/>
    </location>
</feature>
<keyword evidence="3" id="KW-0914">Notch signaling pathway</keyword>
<evidence type="ECO:0000259" key="9">
    <source>
        <dbReference type="SMART" id="SM01275"/>
    </source>
</evidence>
<feature type="compositionally biased region" description="Polar residues" evidence="8">
    <location>
        <begin position="355"/>
        <end position="371"/>
    </location>
</feature>
<keyword evidence="4" id="KW-0805">Transcription regulation</keyword>
<feature type="compositionally biased region" description="Polar residues" evidence="8">
    <location>
        <begin position="878"/>
        <end position="897"/>
    </location>
</feature>
<dbReference type="PANTHER" id="PTHR15692">
    <property type="entry name" value="MASTERMIND-LIKE"/>
    <property type="match status" value="1"/>
</dbReference>
<feature type="region of interest" description="Disordered" evidence="8">
    <location>
        <begin position="66"/>
        <end position="136"/>
    </location>
</feature>
<name>A0A8T3DF94_9TELE</name>
<evidence type="ECO:0000256" key="3">
    <source>
        <dbReference type="ARBA" id="ARBA00022976"/>
    </source>
</evidence>
<evidence type="ECO:0000313" key="10">
    <source>
        <dbReference type="EMBL" id="KAI1893648.1"/>
    </source>
</evidence>
<evidence type="ECO:0000256" key="4">
    <source>
        <dbReference type="ARBA" id="ARBA00023015"/>
    </source>
</evidence>
<keyword evidence="11" id="KW-1185">Reference proteome</keyword>
<evidence type="ECO:0000313" key="11">
    <source>
        <dbReference type="Proteomes" id="UP000829720"/>
    </source>
</evidence>
<dbReference type="GO" id="GO:0016607">
    <property type="term" value="C:nuclear speck"/>
    <property type="evidence" value="ECO:0007669"/>
    <property type="project" value="UniProtKB-SubCell"/>
</dbReference>
<evidence type="ECO:0000256" key="7">
    <source>
        <dbReference type="ARBA" id="ARBA00023242"/>
    </source>
</evidence>
<dbReference type="PANTHER" id="PTHR15692:SF9">
    <property type="entry name" value="MASTERMIND-LIKE PROTEIN 2"/>
    <property type="match status" value="1"/>
</dbReference>
<feature type="region of interest" description="Disordered" evidence="8">
    <location>
        <begin position="735"/>
        <end position="755"/>
    </location>
</feature>
<feature type="region of interest" description="Disordered" evidence="8">
    <location>
        <begin position="488"/>
        <end position="601"/>
    </location>
</feature>
<dbReference type="SMART" id="SM01275">
    <property type="entry name" value="MamL-1"/>
    <property type="match status" value="1"/>
</dbReference>
<comment type="similarity">
    <text evidence="2">Belongs to the mastermind family.</text>
</comment>
<feature type="domain" description="Neurogenic mastermind-like N-terminal" evidence="9">
    <location>
        <begin position="43"/>
        <end position="103"/>
    </location>
</feature>
<dbReference type="Gene3D" id="6.10.250.970">
    <property type="match status" value="1"/>
</dbReference>
<dbReference type="EMBL" id="JAERUA010000011">
    <property type="protein sequence ID" value="KAI1893648.1"/>
    <property type="molecule type" value="Genomic_DNA"/>
</dbReference>
<keyword evidence="6" id="KW-0804">Transcription</keyword>